<protein>
    <recommendedName>
        <fullName evidence="4">DDE Tnp4 domain-containing protein</fullName>
    </recommendedName>
</protein>
<dbReference type="EMBL" id="NBSK02000009">
    <property type="protein sequence ID" value="KAJ0187781.1"/>
    <property type="molecule type" value="Genomic_DNA"/>
</dbReference>
<feature type="compositionally biased region" description="Polar residues" evidence="1">
    <location>
        <begin position="111"/>
        <end position="120"/>
    </location>
</feature>
<comment type="caution">
    <text evidence="2">The sequence shown here is derived from an EMBL/GenBank/DDBJ whole genome shotgun (WGS) entry which is preliminary data.</text>
</comment>
<dbReference type="InterPro" id="IPR045249">
    <property type="entry name" value="HARBI1-like"/>
</dbReference>
<dbReference type="PANTHER" id="PTHR22930:SF221">
    <property type="entry name" value="NUCLEASE HARBI1"/>
    <property type="match status" value="1"/>
</dbReference>
<evidence type="ECO:0008006" key="4">
    <source>
        <dbReference type="Google" id="ProtNLM"/>
    </source>
</evidence>
<organism evidence="2 3">
    <name type="scientific">Lactuca sativa</name>
    <name type="common">Garden lettuce</name>
    <dbReference type="NCBI Taxonomy" id="4236"/>
    <lineage>
        <taxon>Eukaryota</taxon>
        <taxon>Viridiplantae</taxon>
        <taxon>Streptophyta</taxon>
        <taxon>Embryophyta</taxon>
        <taxon>Tracheophyta</taxon>
        <taxon>Spermatophyta</taxon>
        <taxon>Magnoliopsida</taxon>
        <taxon>eudicotyledons</taxon>
        <taxon>Gunneridae</taxon>
        <taxon>Pentapetalae</taxon>
        <taxon>asterids</taxon>
        <taxon>campanulids</taxon>
        <taxon>Asterales</taxon>
        <taxon>Asteraceae</taxon>
        <taxon>Cichorioideae</taxon>
        <taxon>Cichorieae</taxon>
        <taxon>Lactucinae</taxon>
        <taxon>Lactuca</taxon>
    </lineage>
</organism>
<evidence type="ECO:0000313" key="2">
    <source>
        <dbReference type="EMBL" id="KAJ0187781.1"/>
    </source>
</evidence>
<proteinExistence type="predicted"/>
<keyword evidence="3" id="KW-1185">Reference proteome</keyword>
<dbReference type="PANTHER" id="PTHR22930">
    <property type="match status" value="1"/>
</dbReference>
<dbReference type="AlphaFoldDB" id="A0A9R1UIX7"/>
<name>A0A9R1UIX7_LACSA</name>
<feature type="region of interest" description="Disordered" evidence="1">
    <location>
        <begin position="111"/>
        <end position="137"/>
    </location>
</feature>
<evidence type="ECO:0000313" key="3">
    <source>
        <dbReference type="Proteomes" id="UP000235145"/>
    </source>
</evidence>
<dbReference type="Proteomes" id="UP000235145">
    <property type="component" value="Unassembled WGS sequence"/>
</dbReference>
<sequence>MIVCDFNICFTFVWAGWEGTAHGTRIFNEALHRPDLHFPFPTDKYYVIDVRYPNTRGYLAPYKGTNIRYHISDFRRGHTAAMREPRGPKEKFNYYHSSLFDETFNRAQQKSYNLTHNRTSSKGDEEGPSTHRMSNDNSYMTTIRDIIAQDIMEFRR</sequence>
<reference evidence="2 3" key="1">
    <citation type="journal article" date="2017" name="Nat. Commun.">
        <title>Genome assembly with in vitro proximity ligation data and whole-genome triplication in lettuce.</title>
        <authorList>
            <person name="Reyes-Chin-Wo S."/>
            <person name="Wang Z."/>
            <person name="Yang X."/>
            <person name="Kozik A."/>
            <person name="Arikit S."/>
            <person name="Song C."/>
            <person name="Xia L."/>
            <person name="Froenicke L."/>
            <person name="Lavelle D.O."/>
            <person name="Truco M.J."/>
            <person name="Xia R."/>
            <person name="Zhu S."/>
            <person name="Xu C."/>
            <person name="Xu H."/>
            <person name="Xu X."/>
            <person name="Cox K."/>
            <person name="Korf I."/>
            <person name="Meyers B.C."/>
            <person name="Michelmore R.W."/>
        </authorList>
    </citation>
    <scope>NUCLEOTIDE SEQUENCE [LARGE SCALE GENOMIC DNA]</scope>
    <source>
        <strain evidence="3">cv. Salinas</strain>
        <tissue evidence="2">Seedlings</tissue>
    </source>
</reference>
<accession>A0A9R1UIX7</accession>
<gene>
    <name evidence="2" type="ORF">LSAT_V11C900492920</name>
</gene>
<evidence type="ECO:0000256" key="1">
    <source>
        <dbReference type="SAM" id="MobiDB-lite"/>
    </source>
</evidence>